<comment type="caution">
    <text evidence="10">The sequence shown here is derived from an EMBL/GenBank/DDBJ whole genome shotgun (WGS) entry which is preliminary data.</text>
</comment>
<feature type="domain" description="UCH catalytic" evidence="9">
    <location>
        <begin position="7"/>
        <end position="232"/>
    </location>
</feature>
<evidence type="ECO:0000313" key="11">
    <source>
        <dbReference type="Proteomes" id="UP000469890"/>
    </source>
</evidence>
<evidence type="ECO:0000256" key="1">
    <source>
        <dbReference type="ARBA" id="ARBA00000707"/>
    </source>
</evidence>
<sequence>MNAHAEDWALIPSDPAVFEDMVQQYGIEEVRVEEIFALEFLDESKDNTDLHGLIFISPYQEEALPYNFEKLDPLASDIVFTAQVVRNSCATLALLAVLLNANINKGPILNSFLEYTQGFSPIDRGMCLGYHDQIRSIHHAYASNAYQLAEDAMDVSTAETNENYEILVEDNYHYISYIYNNGYIWELDGLKWQPLRLSQCTHDNWIAEVKPIIQERMQDRMDVSMMAITRDDYAAKLKQKNAYEFYLQLSEQAIKKKPAKSTLARRKAEFFKIINEADPQHRDKMRSIWTSLSSQNYVLAETNRDSQSQCYKTKV</sequence>
<evidence type="ECO:0000256" key="2">
    <source>
        <dbReference type="ARBA" id="ARBA00009326"/>
    </source>
</evidence>
<dbReference type="GO" id="GO:0006511">
    <property type="term" value="P:ubiquitin-dependent protein catabolic process"/>
    <property type="evidence" value="ECO:0007669"/>
    <property type="project" value="UniProtKB-UniRule"/>
</dbReference>
<dbReference type="EC" id="3.4.19.12" evidence="3 8"/>
<feature type="site" description="Transition state stabilizer" evidence="8">
    <location>
        <position position="83"/>
    </location>
</feature>
<dbReference type="SUPFAM" id="SSF54001">
    <property type="entry name" value="Cysteine proteinases"/>
    <property type="match status" value="1"/>
</dbReference>
<dbReference type="GO" id="GO:0005737">
    <property type="term" value="C:cytoplasm"/>
    <property type="evidence" value="ECO:0007669"/>
    <property type="project" value="TreeGrafter"/>
</dbReference>
<evidence type="ECO:0000256" key="7">
    <source>
        <dbReference type="ARBA" id="ARBA00022807"/>
    </source>
</evidence>
<evidence type="ECO:0000256" key="6">
    <source>
        <dbReference type="ARBA" id="ARBA00022801"/>
    </source>
</evidence>
<keyword evidence="4 8" id="KW-0645">Protease</keyword>
<dbReference type="Pfam" id="PF01088">
    <property type="entry name" value="Peptidase_C12"/>
    <property type="match status" value="1"/>
</dbReference>
<dbReference type="EMBL" id="JAAECE010000002">
    <property type="protein sequence ID" value="KAF1805910.1"/>
    <property type="molecule type" value="Genomic_DNA"/>
</dbReference>
<feature type="site" description="Important for enzyme activity" evidence="8">
    <location>
        <position position="188"/>
    </location>
</feature>
<comment type="similarity">
    <text evidence="2 8">Belongs to the peptidase C12 family.</text>
</comment>
<evidence type="ECO:0000256" key="3">
    <source>
        <dbReference type="ARBA" id="ARBA00012759"/>
    </source>
</evidence>
<keyword evidence="6 8" id="KW-0378">Hydrolase</keyword>
<dbReference type="InterPro" id="IPR038765">
    <property type="entry name" value="Papain-like_cys_pep_sf"/>
</dbReference>
<dbReference type="Proteomes" id="UP000469890">
    <property type="component" value="Unassembled WGS sequence"/>
</dbReference>
<dbReference type="Gene3D" id="3.40.532.10">
    <property type="entry name" value="Peptidase C12, ubiquitin carboxyl-terminal hydrolase"/>
    <property type="match status" value="1"/>
</dbReference>
<dbReference type="InterPro" id="IPR036959">
    <property type="entry name" value="Peptidase_C12_UCH_sf"/>
</dbReference>
<proteinExistence type="inferred from homology"/>
<dbReference type="InterPro" id="IPR001578">
    <property type="entry name" value="Peptidase_C12_UCH"/>
</dbReference>
<comment type="catalytic activity">
    <reaction evidence="1 8">
        <text>Thiol-dependent hydrolysis of ester, thioester, amide, peptide and isopeptide bonds formed by the C-terminal Gly of ubiquitin (a 76-residue protein attached to proteins as an intracellular targeting signal).</text>
        <dbReference type="EC" id="3.4.19.12"/>
    </reaction>
</comment>
<evidence type="ECO:0000313" key="10">
    <source>
        <dbReference type="EMBL" id="KAF1805910.1"/>
    </source>
</evidence>
<dbReference type="GO" id="GO:0004843">
    <property type="term" value="F:cysteine-type deubiquitinase activity"/>
    <property type="evidence" value="ECO:0007669"/>
    <property type="project" value="UniProtKB-UniRule"/>
</dbReference>
<accession>A0A8H4F5U9</accession>
<evidence type="ECO:0000256" key="5">
    <source>
        <dbReference type="ARBA" id="ARBA00022786"/>
    </source>
</evidence>
<name>A0A8H4F5U9_MUCCL</name>
<reference evidence="10 11" key="1">
    <citation type="submission" date="2019-09" db="EMBL/GenBank/DDBJ databases">
        <authorList>
            <consortium name="DOE Joint Genome Institute"/>
            <person name="Mondo S.J."/>
            <person name="Navarro-Mendoza M.I."/>
            <person name="Perez-Arques C."/>
            <person name="Panchal S."/>
            <person name="Nicolas F.E."/>
            <person name="Ganguly P."/>
            <person name="Pangilinan J."/>
            <person name="Grigoriev I."/>
            <person name="Heitman J."/>
            <person name="Sanya K."/>
            <person name="Garre V."/>
        </authorList>
    </citation>
    <scope>NUCLEOTIDE SEQUENCE [LARGE SCALE GENOMIC DNA]</scope>
    <source>
        <strain evidence="10 11">MU402</strain>
    </source>
</reference>
<evidence type="ECO:0000256" key="4">
    <source>
        <dbReference type="ARBA" id="ARBA00022670"/>
    </source>
</evidence>
<dbReference type="PROSITE" id="PS52048">
    <property type="entry name" value="UCH_DOMAIN"/>
    <property type="match status" value="1"/>
</dbReference>
<feature type="active site" description="Proton donor" evidence="8">
    <location>
        <position position="173"/>
    </location>
</feature>
<dbReference type="GO" id="GO:0016579">
    <property type="term" value="P:protein deubiquitination"/>
    <property type="evidence" value="ECO:0007669"/>
    <property type="project" value="TreeGrafter"/>
</dbReference>
<protein>
    <recommendedName>
        <fullName evidence="3 8">ubiquitinyl hydrolase 1</fullName>
        <ecNumber evidence="3 8">3.4.19.12</ecNumber>
    </recommendedName>
</protein>
<evidence type="ECO:0000259" key="9">
    <source>
        <dbReference type="PROSITE" id="PS52048"/>
    </source>
</evidence>
<keyword evidence="7 8" id="KW-0788">Thiol protease</keyword>
<keyword evidence="5 8" id="KW-0833">Ubl conjugation pathway</keyword>
<gene>
    <name evidence="10" type="ORF">FB192DRAFT_1456064</name>
</gene>
<dbReference type="PANTHER" id="PTHR10589">
    <property type="entry name" value="UBIQUITIN CARBOXYL-TERMINAL HYDROLASE"/>
    <property type="match status" value="1"/>
</dbReference>
<organism evidence="10 11">
    <name type="scientific">Mucor circinelloides f. lusitanicus</name>
    <name type="common">Mucor racemosus var. lusitanicus</name>
    <dbReference type="NCBI Taxonomy" id="29924"/>
    <lineage>
        <taxon>Eukaryota</taxon>
        <taxon>Fungi</taxon>
        <taxon>Fungi incertae sedis</taxon>
        <taxon>Mucoromycota</taxon>
        <taxon>Mucoromycotina</taxon>
        <taxon>Mucoromycetes</taxon>
        <taxon>Mucorales</taxon>
        <taxon>Mucorineae</taxon>
        <taxon>Mucoraceae</taxon>
        <taxon>Mucor</taxon>
    </lineage>
</organism>
<dbReference type="AlphaFoldDB" id="A0A8H4F5U9"/>
<dbReference type="PANTHER" id="PTHR10589:SF16">
    <property type="entry name" value="UBIQUITIN CARBOXYL-TERMINAL HYDROLASE ISOZYME L5"/>
    <property type="match status" value="1"/>
</dbReference>
<feature type="active site" description="Nucleophile" evidence="8">
    <location>
        <position position="89"/>
    </location>
</feature>
<evidence type="ECO:0000256" key="8">
    <source>
        <dbReference type="PROSITE-ProRule" id="PRU01393"/>
    </source>
</evidence>